<organism evidence="8 9">
    <name type="scientific">Theobroma cacao</name>
    <name type="common">Cacao</name>
    <name type="synonym">Cocoa</name>
    <dbReference type="NCBI Taxonomy" id="3641"/>
    <lineage>
        <taxon>Eukaryota</taxon>
        <taxon>Viridiplantae</taxon>
        <taxon>Streptophyta</taxon>
        <taxon>Embryophyta</taxon>
        <taxon>Tracheophyta</taxon>
        <taxon>Spermatophyta</taxon>
        <taxon>Magnoliopsida</taxon>
        <taxon>eudicotyledons</taxon>
        <taxon>Gunneridae</taxon>
        <taxon>Pentapetalae</taxon>
        <taxon>rosids</taxon>
        <taxon>malvids</taxon>
        <taxon>Malvales</taxon>
        <taxon>Malvaceae</taxon>
        <taxon>Byttnerioideae</taxon>
        <taxon>Theobroma</taxon>
    </lineage>
</organism>
<dbReference type="Gramene" id="EOY34178">
    <property type="protein sequence ID" value="EOY34178"/>
    <property type="gene ID" value="TCM_041930"/>
</dbReference>
<dbReference type="STRING" id="3641.A0A061GXR5"/>
<dbReference type="PANTHER" id="PTHR45631">
    <property type="entry name" value="OS07G0107800 PROTEIN-RELATED"/>
    <property type="match status" value="1"/>
</dbReference>
<keyword evidence="9" id="KW-1185">Reference proteome</keyword>
<evidence type="ECO:0000313" key="8">
    <source>
        <dbReference type="EMBL" id="EOY34178.1"/>
    </source>
</evidence>
<evidence type="ECO:0000256" key="1">
    <source>
        <dbReference type="ARBA" id="ARBA00004167"/>
    </source>
</evidence>
<evidence type="ECO:0000256" key="5">
    <source>
        <dbReference type="ARBA" id="ARBA00023136"/>
    </source>
</evidence>
<dbReference type="EMBL" id="CM001887">
    <property type="protein sequence ID" value="EOY34178.1"/>
    <property type="molecule type" value="Genomic_DNA"/>
</dbReference>
<dbReference type="InterPro" id="IPR024788">
    <property type="entry name" value="Malectin-like_Carb-bd_dom"/>
</dbReference>
<evidence type="ECO:0000256" key="4">
    <source>
        <dbReference type="ARBA" id="ARBA00022989"/>
    </source>
</evidence>
<evidence type="ECO:0000259" key="7">
    <source>
        <dbReference type="Pfam" id="PF12819"/>
    </source>
</evidence>
<dbReference type="GO" id="GO:0016301">
    <property type="term" value="F:kinase activity"/>
    <property type="evidence" value="ECO:0007669"/>
    <property type="project" value="UniProtKB-KW"/>
</dbReference>
<keyword evidence="8" id="KW-0808">Transferase</keyword>
<dbReference type="eggNOG" id="ENOG502QRRJ">
    <property type="taxonomic scope" value="Eukaryota"/>
</dbReference>
<keyword evidence="5 6" id="KW-0472">Membrane</keyword>
<dbReference type="PANTHER" id="PTHR45631:SF186">
    <property type="entry name" value="MALECTIN-LIKE DOMAIN-CONTAINING PROTEIN"/>
    <property type="match status" value="1"/>
</dbReference>
<protein>
    <submittedName>
        <fullName evidence="8">Leucine-rich repeat transmembrane protein kinase protein, putative</fullName>
    </submittedName>
</protein>
<gene>
    <name evidence="8" type="ORF">TCM_041930</name>
</gene>
<keyword evidence="4 6" id="KW-1133">Transmembrane helix</keyword>
<evidence type="ECO:0000313" key="9">
    <source>
        <dbReference type="Proteomes" id="UP000026915"/>
    </source>
</evidence>
<feature type="domain" description="Malectin-like" evidence="7">
    <location>
        <begin position="103"/>
        <end position="418"/>
    </location>
</feature>
<accession>A0A061GXR5</accession>
<keyword evidence="3" id="KW-0732">Signal</keyword>
<proteinExistence type="predicted"/>
<sequence length="636" mass="71518">MEKEMETFSHLGSSDHMLGDDSHLVKEAKARQDLSPFETGSESGSSKHACLIRSQDLEFQSSFCEVKRGFQGTFRKLSPAFLGMGRECKCEGNAIDTWDWVRIDCGSDSTYKDANGDTWKADDDFIKTGNNKQVPQSSSSKVEQLSTLRVFMEQNKNCYTLPTPTSTRYLVRAMFLYGNYDGLSKPPTFDLEFDGNKRASVVTTMTSFTYYEMIYATKGDSISICLARTQDQQFPFISRLESLPLPADMYPQMRRDMAWFNSYRYNYGANDQILGYPDDKYNRIWEPMIPSGLEPVTANFTSLDVTCVNAPPDSAIITAVHAPSSTDTIDLSFPFGNVSHLDHVEMYFTEPFLATNASRSFNVTVNNVFVANATSPEYQNCLNVGTNSLSVGNLDVQLLPTDISTLPPIISAIEVYTVSEPLVTATTPQGDLDGLGEFVDTFEQLEGWSGEPCLPNNSIWQWLNCSSDQPPRVISIYLSGYGLQGFLPDFSHMDALEIIDLRDNDFYGNVPQTITDYKQIKYMIDGNENLGQGKNEKAEKIGLSLGSILVLCLVIFLVLKYGIRKKPTPTGKIETIRDENDPAERLTYRYEWRLWRVERVLKCSTFFPHSVASLTHLIKQVLRPMALKLVPLTNNT</sequence>
<dbReference type="OMA" id="WQTDEGF"/>
<dbReference type="InterPro" id="IPR032675">
    <property type="entry name" value="LRR_dom_sf"/>
</dbReference>
<feature type="transmembrane region" description="Helical" evidence="6">
    <location>
        <begin position="541"/>
        <end position="559"/>
    </location>
</feature>
<evidence type="ECO:0000256" key="6">
    <source>
        <dbReference type="SAM" id="Phobius"/>
    </source>
</evidence>
<dbReference type="InParanoid" id="A0A061GXR5"/>
<dbReference type="Gene3D" id="2.60.120.430">
    <property type="entry name" value="Galactose-binding lectin"/>
    <property type="match status" value="1"/>
</dbReference>
<dbReference type="GO" id="GO:0016020">
    <property type="term" value="C:membrane"/>
    <property type="evidence" value="ECO:0007669"/>
    <property type="project" value="UniProtKB-SubCell"/>
</dbReference>
<keyword evidence="2 6" id="KW-0812">Transmembrane</keyword>
<dbReference type="AlphaFoldDB" id="A0A061GXR5"/>
<evidence type="ECO:0000256" key="2">
    <source>
        <dbReference type="ARBA" id="ARBA00022692"/>
    </source>
</evidence>
<keyword evidence="8" id="KW-0418">Kinase</keyword>
<dbReference type="HOGENOM" id="CLU_430492_0_0_1"/>
<dbReference type="Gene3D" id="3.80.10.10">
    <property type="entry name" value="Ribonuclease Inhibitor"/>
    <property type="match status" value="1"/>
</dbReference>
<dbReference type="SUPFAM" id="SSF52058">
    <property type="entry name" value="L domain-like"/>
    <property type="match status" value="1"/>
</dbReference>
<name>A0A061GXR5_THECC</name>
<reference evidence="8 9" key="1">
    <citation type="journal article" date="2013" name="Genome Biol.">
        <title>The genome sequence of the most widely cultivated cacao type and its use to identify candidate genes regulating pod color.</title>
        <authorList>
            <person name="Motamayor J.C."/>
            <person name="Mockaitis K."/>
            <person name="Schmutz J."/>
            <person name="Haiminen N."/>
            <person name="Iii D.L."/>
            <person name="Cornejo O."/>
            <person name="Findley S.D."/>
            <person name="Zheng P."/>
            <person name="Utro F."/>
            <person name="Royaert S."/>
            <person name="Saski C."/>
            <person name="Jenkins J."/>
            <person name="Podicheti R."/>
            <person name="Zhao M."/>
            <person name="Scheffler B.E."/>
            <person name="Stack J.C."/>
            <person name="Feltus F.A."/>
            <person name="Mustiga G.M."/>
            <person name="Amores F."/>
            <person name="Phillips W."/>
            <person name="Marelli J.P."/>
            <person name="May G.D."/>
            <person name="Shapiro H."/>
            <person name="Ma J."/>
            <person name="Bustamante C.D."/>
            <person name="Schnell R.J."/>
            <person name="Main D."/>
            <person name="Gilbert D."/>
            <person name="Parida L."/>
            <person name="Kuhn D.N."/>
        </authorList>
    </citation>
    <scope>NUCLEOTIDE SEQUENCE [LARGE SCALE GENOMIC DNA]</scope>
    <source>
        <strain evidence="9">cv. Matina 1-6</strain>
    </source>
</reference>
<dbReference type="Pfam" id="PF12819">
    <property type="entry name" value="Malectin_like"/>
    <property type="match status" value="1"/>
</dbReference>
<dbReference type="Proteomes" id="UP000026915">
    <property type="component" value="Chromosome 9"/>
</dbReference>
<evidence type="ECO:0000256" key="3">
    <source>
        <dbReference type="ARBA" id="ARBA00022729"/>
    </source>
</evidence>
<comment type="subcellular location">
    <subcellularLocation>
        <location evidence="1">Membrane</location>
        <topology evidence="1">Single-pass membrane protein</topology>
    </subcellularLocation>
</comment>